<dbReference type="GO" id="GO:0003677">
    <property type="term" value="F:DNA binding"/>
    <property type="evidence" value="ECO:0007669"/>
    <property type="project" value="UniProtKB-KW"/>
</dbReference>
<organism evidence="5 6">
    <name type="scientific">Catenibacillus scindens</name>
    <dbReference type="NCBI Taxonomy" id="673271"/>
    <lineage>
        <taxon>Bacteria</taxon>
        <taxon>Bacillati</taxon>
        <taxon>Bacillota</taxon>
        <taxon>Clostridia</taxon>
        <taxon>Lachnospirales</taxon>
        <taxon>Lachnospiraceae</taxon>
        <taxon>Catenibacillus</taxon>
    </lineage>
</organism>
<dbReference type="PANTHER" id="PTHR42756:SF1">
    <property type="entry name" value="TRANSCRIPTIONAL REPRESSOR OF EMRAB OPERON"/>
    <property type="match status" value="1"/>
</dbReference>
<dbReference type="EMBL" id="JACHFW010000004">
    <property type="protein sequence ID" value="MBB5264380.1"/>
    <property type="molecule type" value="Genomic_DNA"/>
</dbReference>
<evidence type="ECO:0000259" key="4">
    <source>
        <dbReference type="PROSITE" id="PS50995"/>
    </source>
</evidence>
<proteinExistence type="predicted"/>
<protein>
    <submittedName>
        <fullName evidence="5">DNA-binding MarR family transcriptional regulator</fullName>
    </submittedName>
</protein>
<gene>
    <name evidence="5" type="ORF">HNP82_001491</name>
</gene>
<reference evidence="5 6" key="1">
    <citation type="submission" date="2020-08" db="EMBL/GenBank/DDBJ databases">
        <title>Genomic Encyclopedia of Type Strains, Phase IV (KMG-IV): sequencing the most valuable type-strain genomes for metagenomic binning, comparative biology and taxonomic classification.</title>
        <authorList>
            <person name="Goeker M."/>
        </authorList>
    </citation>
    <scope>NUCLEOTIDE SEQUENCE [LARGE SCALE GENOMIC DNA]</scope>
    <source>
        <strain evidence="5 6">DSM 106146</strain>
    </source>
</reference>
<dbReference type="SUPFAM" id="SSF46785">
    <property type="entry name" value="Winged helix' DNA-binding domain"/>
    <property type="match status" value="1"/>
</dbReference>
<name>A0A7W8HAY3_9FIRM</name>
<dbReference type="Proteomes" id="UP000543642">
    <property type="component" value="Unassembled WGS sequence"/>
</dbReference>
<dbReference type="AlphaFoldDB" id="A0A7W8HAY3"/>
<feature type="domain" description="HTH marR-type" evidence="4">
    <location>
        <begin position="1"/>
        <end position="142"/>
    </location>
</feature>
<dbReference type="InterPro" id="IPR036388">
    <property type="entry name" value="WH-like_DNA-bd_sf"/>
</dbReference>
<dbReference type="Gene3D" id="1.10.10.10">
    <property type="entry name" value="Winged helix-like DNA-binding domain superfamily/Winged helix DNA-binding domain"/>
    <property type="match status" value="1"/>
</dbReference>
<dbReference type="Pfam" id="PF12802">
    <property type="entry name" value="MarR_2"/>
    <property type="match status" value="1"/>
</dbReference>
<dbReference type="GO" id="GO:0003700">
    <property type="term" value="F:DNA-binding transcription factor activity"/>
    <property type="evidence" value="ECO:0007669"/>
    <property type="project" value="InterPro"/>
</dbReference>
<keyword evidence="1" id="KW-0805">Transcription regulation</keyword>
<keyword evidence="2 5" id="KW-0238">DNA-binding</keyword>
<dbReference type="InterPro" id="IPR036390">
    <property type="entry name" value="WH_DNA-bd_sf"/>
</dbReference>
<dbReference type="PROSITE" id="PS50995">
    <property type="entry name" value="HTH_MARR_2"/>
    <property type="match status" value="1"/>
</dbReference>
<accession>A0A7W8HAY3</accession>
<evidence type="ECO:0000256" key="3">
    <source>
        <dbReference type="ARBA" id="ARBA00023163"/>
    </source>
</evidence>
<evidence type="ECO:0000256" key="2">
    <source>
        <dbReference type="ARBA" id="ARBA00023125"/>
    </source>
</evidence>
<sequence>MRQFNESVGIEVRTLNNMIFRTLFAYEASRGVDEVTVMHGWIIGFIYENPSREIFQKDIEAEFSIAKSTVTGILKLMEKKGYIVRESVERDARLKKLVLTQKGRELHEGTVKNLDKLEKNIREGISDDELQLFFRLVHQMKLNLEDHNER</sequence>
<dbReference type="PANTHER" id="PTHR42756">
    <property type="entry name" value="TRANSCRIPTIONAL REGULATOR, MARR"/>
    <property type="match status" value="1"/>
</dbReference>
<keyword evidence="6" id="KW-1185">Reference proteome</keyword>
<evidence type="ECO:0000313" key="6">
    <source>
        <dbReference type="Proteomes" id="UP000543642"/>
    </source>
</evidence>
<dbReference type="PRINTS" id="PR00598">
    <property type="entry name" value="HTHMARR"/>
</dbReference>
<evidence type="ECO:0000313" key="5">
    <source>
        <dbReference type="EMBL" id="MBB5264380.1"/>
    </source>
</evidence>
<evidence type="ECO:0000256" key="1">
    <source>
        <dbReference type="ARBA" id="ARBA00023015"/>
    </source>
</evidence>
<dbReference type="SMART" id="SM00347">
    <property type="entry name" value="HTH_MARR"/>
    <property type="match status" value="1"/>
</dbReference>
<comment type="caution">
    <text evidence="5">The sequence shown here is derived from an EMBL/GenBank/DDBJ whole genome shotgun (WGS) entry which is preliminary data.</text>
</comment>
<keyword evidence="3" id="KW-0804">Transcription</keyword>
<dbReference type="RefSeq" id="WP_183772933.1">
    <property type="nucleotide sequence ID" value="NZ_CAWVEG010000002.1"/>
</dbReference>
<dbReference type="InterPro" id="IPR000835">
    <property type="entry name" value="HTH_MarR-typ"/>
</dbReference>